<dbReference type="AlphaFoldDB" id="A0A9Q0JME6"/>
<comment type="caution">
    <text evidence="1">The sequence shown here is derived from an EMBL/GenBank/DDBJ whole genome shotgun (WGS) entry which is preliminary data.</text>
</comment>
<protein>
    <submittedName>
        <fullName evidence="1">Uncharacterized protein</fullName>
    </submittedName>
</protein>
<keyword evidence="2" id="KW-1185">Reference proteome</keyword>
<dbReference type="Proteomes" id="UP001141552">
    <property type="component" value="Unassembled WGS sequence"/>
</dbReference>
<gene>
    <name evidence="1" type="ORF">Tsubulata_045668</name>
</gene>
<name>A0A9Q0JME6_9ROSI</name>
<reference evidence="1" key="2">
    <citation type="journal article" date="2023" name="Plants (Basel)">
        <title>Annotation of the Turnera subulata (Passifloraceae) Draft Genome Reveals the S-Locus Evolved after the Divergence of Turneroideae from Passifloroideae in a Stepwise Manner.</title>
        <authorList>
            <person name="Henning P.M."/>
            <person name="Roalson E.H."/>
            <person name="Mir W."/>
            <person name="McCubbin A.G."/>
            <person name="Shore J.S."/>
        </authorList>
    </citation>
    <scope>NUCLEOTIDE SEQUENCE</scope>
    <source>
        <strain evidence="1">F60SS</strain>
    </source>
</reference>
<dbReference type="EMBL" id="JAKUCV010000985">
    <property type="protein sequence ID" value="KAJ4848146.1"/>
    <property type="molecule type" value="Genomic_DNA"/>
</dbReference>
<evidence type="ECO:0000313" key="2">
    <source>
        <dbReference type="Proteomes" id="UP001141552"/>
    </source>
</evidence>
<sequence length="89" mass="9758">MSEPKLNFSLVRLSSQIHRHLSLSLLAHQTTTAAALASSTAFAKVFDRLVKIFAVDQEGHKREILGLSGHSLSLLKALNKSRLIDPTSH</sequence>
<proteinExistence type="predicted"/>
<reference evidence="1" key="1">
    <citation type="submission" date="2022-02" db="EMBL/GenBank/DDBJ databases">
        <authorList>
            <person name="Henning P.M."/>
            <person name="McCubbin A.G."/>
            <person name="Shore J.S."/>
        </authorList>
    </citation>
    <scope>NUCLEOTIDE SEQUENCE</scope>
    <source>
        <strain evidence="1">F60SS</strain>
        <tissue evidence="1">Leaves</tissue>
    </source>
</reference>
<accession>A0A9Q0JME6</accession>
<evidence type="ECO:0000313" key="1">
    <source>
        <dbReference type="EMBL" id="KAJ4848146.1"/>
    </source>
</evidence>
<organism evidence="1 2">
    <name type="scientific">Turnera subulata</name>
    <dbReference type="NCBI Taxonomy" id="218843"/>
    <lineage>
        <taxon>Eukaryota</taxon>
        <taxon>Viridiplantae</taxon>
        <taxon>Streptophyta</taxon>
        <taxon>Embryophyta</taxon>
        <taxon>Tracheophyta</taxon>
        <taxon>Spermatophyta</taxon>
        <taxon>Magnoliopsida</taxon>
        <taxon>eudicotyledons</taxon>
        <taxon>Gunneridae</taxon>
        <taxon>Pentapetalae</taxon>
        <taxon>rosids</taxon>
        <taxon>fabids</taxon>
        <taxon>Malpighiales</taxon>
        <taxon>Passifloraceae</taxon>
        <taxon>Turnera</taxon>
    </lineage>
</organism>